<feature type="coiled-coil region" evidence="1">
    <location>
        <begin position="34"/>
        <end position="61"/>
    </location>
</feature>
<dbReference type="PaxDb" id="4577-GRMZM5G803153_P01"/>
<feature type="compositionally biased region" description="Basic residues" evidence="2">
    <location>
        <begin position="81"/>
        <end position="100"/>
    </location>
</feature>
<accession>A0A1D6I1X9</accession>
<feature type="compositionally biased region" description="Basic and acidic residues" evidence="2">
    <location>
        <begin position="116"/>
        <end position="133"/>
    </location>
</feature>
<gene>
    <name evidence="3" type="ORF">ZEAMMB73_Zm00001d020074</name>
</gene>
<feature type="compositionally biased region" description="Low complexity" evidence="2">
    <location>
        <begin position="65"/>
        <end position="77"/>
    </location>
</feature>
<proteinExistence type="predicted"/>
<organism evidence="3">
    <name type="scientific">Zea mays</name>
    <name type="common">Maize</name>
    <dbReference type="NCBI Taxonomy" id="4577"/>
    <lineage>
        <taxon>Eukaryota</taxon>
        <taxon>Viridiplantae</taxon>
        <taxon>Streptophyta</taxon>
        <taxon>Embryophyta</taxon>
        <taxon>Tracheophyta</taxon>
        <taxon>Spermatophyta</taxon>
        <taxon>Magnoliopsida</taxon>
        <taxon>Liliopsida</taxon>
        <taxon>Poales</taxon>
        <taxon>Poaceae</taxon>
        <taxon>PACMAD clade</taxon>
        <taxon>Panicoideae</taxon>
        <taxon>Andropogonodae</taxon>
        <taxon>Andropogoneae</taxon>
        <taxon>Tripsacinae</taxon>
        <taxon>Zea</taxon>
    </lineage>
</organism>
<name>A0A1D6I1X9_MAIZE</name>
<reference evidence="3" key="1">
    <citation type="submission" date="2015-12" db="EMBL/GenBank/DDBJ databases">
        <title>Update maize B73 reference genome by single molecule sequencing technologies.</title>
        <authorList>
            <consortium name="Maize Genome Sequencing Project"/>
            <person name="Ware D."/>
        </authorList>
    </citation>
    <scope>NUCLEOTIDE SEQUENCE [LARGE SCALE GENOMIC DNA]</scope>
    <source>
        <tissue evidence="3">Seedling</tissue>
    </source>
</reference>
<protein>
    <submittedName>
        <fullName evidence="3">Uncharacterized protein</fullName>
    </submittedName>
</protein>
<evidence type="ECO:0000313" key="3">
    <source>
        <dbReference type="EMBL" id="ONM54212.1"/>
    </source>
</evidence>
<keyword evidence="1" id="KW-0175">Coiled coil</keyword>
<feature type="region of interest" description="Disordered" evidence="2">
    <location>
        <begin position="65"/>
        <end position="133"/>
    </location>
</feature>
<evidence type="ECO:0000256" key="2">
    <source>
        <dbReference type="SAM" id="MobiDB-lite"/>
    </source>
</evidence>
<accession>A0A3L6DX94</accession>
<dbReference type="InParanoid" id="A0A1D6I1X9"/>
<dbReference type="AlphaFoldDB" id="A0A1D6I1X9"/>
<evidence type="ECO:0000256" key="1">
    <source>
        <dbReference type="SAM" id="Coils"/>
    </source>
</evidence>
<dbReference type="EMBL" id="CM007650">
    <property type="protein sequence ID" value="ONM54212.1"/>
    <property type="molecule type" value="Genomic_DNA"/>
</dbReference>
<sequence>MDPTPQSPLSSDESDPSWFWRNPARQAARAAQRSARAAAAARAAAEAREELEERAVVAVREDGAAARSAAVARPTPAHASASRRVRHHPYSRASRQRGVKLRVPSDDEGEVVGPAKVEEGDNKVMKNEDAMKP</sequence>